<feature type="compositionally biased region" description="Polar residues" evidence="1">
    <location>
        <begin position="17"/>
        <end position="37"/>
    </location>
</feature>
<feature type="transmembrane region" description="Helical" evidence="2">
    <location>
        <begin position="281"/>
        <end position="301"/>
    </location>
</feature>
<proteinExistence type="predicted"/>
<name>A0A8A3NTU9_9HELO</name>
<evidence type="ECO:0000313" key="3">
    <source>
        <dbReference type="EMBL" id="QSZ28883.1"/>
    </source>
</evidence>
<dbReference type="PANTHER" id="PTHR37848:SF1">
    <property type="entry name" value="SUN DOMAIN-CONTAINING PROTEIN"/>
    <property type="match status" value="1"/>
</dbReference>
<dbReference type="AlphaFoldDB" id="A0A8A3NTU9"/>
<keyword evidence="2" id="KW-1133">Transmembrane helix</keyword>
<keyword evidence="2" id="KW-0472">Membrane</keyword>
<dbReference type="EMBL" id="CP063405">
    <property type="protein sequence ID" value="QSZ28883.1"/>
    <property type="molecule type" value="Genomic_DNA"/>
</dbReference>
<keyword evidence="4" id="KW-1185">Reference proteome</keyword>
<dbReference type="PANTHER" id="PTHR37848">
    <property type="entry name" value="EXPRESSED PROTEIN"/>
    <property type="match status" value="1"/>
</dbReference>
<evidence type="ECO:0000256" key="1">
    <source>
        <dbReference type="SAM" id="MobiDB-lite"/>
    </source>
</evidence>
<evidence type="ECO:0000256" key="2">
    <source>
        <dbReference type="SAM" id="Phobius"/>
    </source>
</evidence>
<feature type="region of interest" description="Disordered" evidence="1">
    <location>
        <begin position="1"/>
        <end position="78"/>
    </location>
</feature>
<evidence type="ECO:0008006" key="5">
    <source>
        <dbReference type="Google" id="ProtNLM"/>
    </source>
</evidence>
<accession>A0A8A3NTU9</accession>
<evidence type="ECO:0000313" key="4">
    <source>
        <dbReference type="Proteomes" id="UP000672032"/>
    </source>
</evidence>
<keyword evidence="2" id="KW-0812">Transmembrane</keyword>
<dbReference type="OrthoDB" id="203796at2759"/>
<dbReference type="Proteomes" id="UP000672032">
    <property type="component" value="Chromosome 1"/>
</dbReference>
<sequence>MGKETPLPYEADPYENASETINASAASSSSHFLNTMDQEYPEEDLPSYEETSSSAPLLSRTDGRSPHNPQSAPGTDWYIPPPVLPFSSHDYSSSDFWTRFPNYSTDPDTLRQMILEQAQYAPTYHVELSGTHKETERRNNKASAELITDFHIRLNLTHLLTTGIRTGGKLEILPDNQKGYRGGMIKSFEPSFSDIDLESGSTGDELQAWCQKFVSDPSKMKCFIFERKIINHDKSHLEYLLRRIVTSTNYQGQVDIRFPTSHKRVIVYSPHVINEWRMTPWIRWFFYLTFLWVFSWPILFLTTRRYEVVKAIYEYADRPAGVSASPRKATVQSEDEFANHWEAALRSAILGRMIRKDSCLDEDYRVQILQEEVARGQAAARLLQGSTGNAFADGAIGVMAAEARGWGYDS</sequence>
<protein>
    <recommendedName>
        <fullName evidence="5">ABC transporter protein</fullName>
    </recommendedName>
</protein>
<organism evidence="3 4">
    <name type="scientific">Monilinia vaccinii-corymbosi</name>
    <dbReference type="NCBI Taxonomy" id="61207"/>
    <lineage>
        <taxon>Eukaryota</taxon>
        <taxon>Fungi</taxon>
        <taxon>Dikarya</taxon>
        <taxon>Ascomycota</taxon>
        <taxon>Pezizomycotina</taxon>
        <taxon>Leotiomycetes</taxon>
        <taxon>Helotiales</taxon>
        <taxon>Sclerotiniaceae</taxon>
        <taxon>Monilinia</taxon>
    </lineage>
</organism>
<reference evidence="3" key="1">
    <citation type="submission" date="2020-10" db="EMBL/GenBank/DDBJ databases">
        <title>Genome Sequence of Monilinia vaccinii-corymbosi Sheds Light on Mummy Berry Disease Infection of Blueberry and Mating Type.</title>
        <authorList>
            <person name="Yow A.G."/>
            <person name="Zhang Y."/>
            <person name="Bansal K."/>
            <person name="Eacker S.M."/>
            <person name="Sullivan S."/>
            <person name="Liachko I."/>
            <person name="Cubeta M.A."/>
            <person name="Rollins J.A."/>
            <person name="Ashrafi H."/>
        </authorList>
    </citation>
    <scope>NUCLEOTIDE SEQUENCE</scope>
    <source>
        <strain evidence="3">RL-1</strain>
    </source>
</reference>
<gene>
    <name evidence="3" type="ORF">DSL72_003388</name>
</gene>